<proteinExistence type="predicted"/>
<protein>
    <recommendedName>
        <fullName evidence="2">Bacteriophage Gp15 protein</fullName>
    </recommendedName>
</protein>
<dbReference type="Pfam" id="PF06854">
    <property type="entry name" value="Phage_Gp15"/>
    <property type="match status" value="1"/>
</dbReference>
<dbReference type="EMBL" id="BK032778">
    <property type="protein sequence ID" value="DAF59869.1"/>
    <property type="molecule type" value="Genomic_DNA"/>
</dbReference>
<sequence length="183" mass="21611">MIGRLPTTLIVDGKDYDIRTDYRDCLTVITAFNDPELSAFEKIIITVKIIYINPPENIQEAYEKAMWFLDCGKDLTPDNKPKPQLYDWVQDEQMMFSAINKVAGKEVRAEKYMHWWTFMGLFNEIGEGMFASVVNIRNKKAKHKKLEKYEQEMYREYKDIIDLHTKKKQRSDEEKAALEKLLS</sequence>
<organism evidence="1">
    <name type="scientific">Siphoviridae sp. ctwDi18</name>
    <dbReference type="NCBI Taxonomy" id="2827970"/>
    <lineage>
        <taxon>Viruses</taxon>
        <taxon>Duplodnaviria</taxon>
        <taxon>Heunggongvirae</taxon>
        <taxon>Uroviricota</taxon>
        <taxon>Caudoviricetes</taxon>
    </lineage>
</organism>
<reference evidence="1" key="1">
    <citation type="journal article" date="2021" name="Proc. Natl. Acad. Sci. U.S.A.">
        <title>A Catalog of Tens of Thousands of Viruses from Human Metagenomes Reveals Hidden Associations with Chronic Diseases.</title>
        <authorList>
            <person name="Tisza M.J."/>
            <person name="Buck C.B."/>
        </authorList>
    </citation>
    <scope>NUCLEOTIDE SEQUENCE</scope>
    <source>
        <strain evidence="1">CtwDi18</strain>
    </source>
</reference>
<evidence type="ECO:0000313" key="1">
    <source>
        <dbReference type="EMBL" id="DAF59869.1"/>
    </source>
</evidence>
<dbReference type="InterPro" id="IPR009660">
    <property type="entry name" value="Phage_A500_Gp15"/>
</dbReference>
<name>A0A8S5T955_9CAUD</name>
<accession>A0A8S5T955</accession>
<evidence type="ECO:0008006" key="2">
    <source>
        <dbReference type="Google" id="ProtNLM"/>
    </source>
</evidence>